<evidence type="ECO:0000256" key="1">
    <source>
        <dbReference type="SAM" id="MobiDB-lite"/>
    </source>
</evidence>
<protein>
    <submittedName>
        <fullName evidence="2">Uncharacterized protein</fullName>
    </submittedName>
</protein>
<sequence length="249" mass="26237">PPHQEPLPWTEPLPLSAPEALAQAAATHPLRPTFTREIRPMAMFDPGRPEEGEQSAPFLSSPVSLSEHPLPHDHKSTPGSSILPPVSDAVAAQPRSTTATPGMAHHGHPSPVTSHSSDPGCLLAHCSFTSLPLPTSSAPPLDQRAALPSDPASRSCHGRSAGSIACIIGRACSPHPLRMPALRFAGVVQCLAPPPPVCSSFQFFCSSLNIFLQFIVRIHCASRAAPFPASSRLRRAPAVRISPLLYGAG</sequence>
<reference evidence="2" key="5">
    <citation type="journal article" date="2021" name="G3 (Bethesda)">
        <title>Aegilops tauschii genome assembly Aet v5.0 features greater sequence contiguity and improved annotation.</title>
        <authorList>
            <person name="Wang L."/>
            <person name="Zhu T."/>
            <person name="Rodriguez J.C."/>
            <person name="Deal K.R."/>
            <person name="Dubcovsky J."/>
            <person name="McGuire P.E."/>
            <person name="Lux T."/>
            <person name="Spannagl M."/>
            <person name="Mayer K.F.X."/>
            <person name="Baldrich P."/>
            <person name="Meyers B.C."/>
            <person name="Huo N."/>
            <person name="Gu Y.Q."/>
            <person name="Zhou H."/>
            <person name="Devos K.M."/>
            <person name="Bennetzen J.L."/>
            <person name="Unver T."/>
            <person name="Budak H."/>
            <person name="Gulick P.J."/>
            <person name="Galiba G."/>
            <person name="Kalapos B."/>
            <person name="Nelson D.R."/>
            <person name="Li P."/>
            <person name="You F.M."/>
            <person name="Luo M.C."/>
            <person name="Dvorak J."/>
        </authorList>
    </citation>
    <scope>NUCLEOTIDE SEQUENCE [LARGE SCALE GENOMIC DNA]</scope>
    <source>
        <strain evidence="2">cv. AL8/78</strain>
    </source>
</reference>
<dbReference type="Gramene" id="AET2Gv20627300.4">
    <property type="protein sequence ID" value="AET2Gv20627300.4"/>
    <property type="gene ID" value="AET2Gv20627300"/>
</dbReference>
<proteinExistence type="predicted"/>
<dbReference type="AlphaFoldDB" id="A0A453BTQ6"/>
<feature type="compositionally biased region" description="Pro residues" evidence="1">
    <location>
        <begin position="1"/>
        <end position="11"/>
    </location>
</feature>
<feature type="region of interest" description="Disordered" evidence="1">
    <location>
        <begin position="137"/>
        <end position="158"/>
    </location>
</feature>
<reference evidence="2" key="4">
    <citation type="submission" date="2019-03" db="UniProtKB">
        <authorList>
            <consortium name="EnsemblPlants"/>
        </authorList>
    </citation>
    <scope>IDENTIFICATION</scope>
</reference>
<reference evidence="3" key="2">
    <citation type="journal article" date="2017" name="Nat. Plants">
        <title>The Aegilops tauschii genome reveals multiple impacts of transposons.</title>
        <authorList>
            <person name="Zhao G."/>
            <person name="Zou C."/>
            <person name="Li K."/>
            <person name="Wang K."/>
            <person name="Li T."/>
            <person name="Gao L."/>
            <person name="Zhang X."/>
            <person name="Wang H."/>
            <person name="Yang Z."/>
            <person name="Liu X."/>
            <person name="Jiang W."/>
            <person name="Mao L."/>
            <person name="Kong X."/>
            <person name="Jiao Y."/>
            <person name="Jia J."/>
        </authorList>
    </citation>
    <scope>NUCLEOTIDE SEQUENCE [LARGE SCALE GENOMIC DNA]</scope>
    <source>
        <strain evidence="3">cv. AL8/78</strain>
    </source>
</reference>
<evidence type="ECO:0000313" key="2">
    <source>
        <dbReference type="EnsemblPlants" id="AET2Gv20627300.4"/>
    </source>
</evidence>
<feature type="region of interest" description="Disordered" evidence="1">
    <location>
        <begin position="1"/>
        <end position="116"/>
    </location>
</feature>
<dbReference type="EnsemblPlants" id="AET2Gv20627300.4">
    <property type="protein sequence ID" value="AET2Gv20627300.4"/>
    <property type="gene ID" value="AET2Gv20627300"/>
</dbReference>
<dbReference type="Proteomes" id="UP000015105">
    <property type="component" value="Chromosome 2D"/>
</dbReference>
<evidence type="ECO:0000313" key="3">
    <source>
        <dbReference type="Proteomes" id="UP000015105"/>
    </source>
</evidence>
<organism evidence="2 3">
    <name type="scientific">Aegilops tauschii subsp. strangulata</name>
    <name type="common">Goatgrass</name>
    <dbReference type="NCBI Taxonomy" id="200361"/>
    <lineage>
        <taxon>Eukaryota</taxon>
        <taxon>Viridiplantae</taxon>
        <taxon>Streptophyta</taxon>
        <taxon>Embryophyta</taxon>
        <taxon>Tracheophyta</taxon>
        <taxon>Spermatophyta</taxon>
        <taxon>Magnoliopsida</taxon>
        <taxon>Liliopsida</taxon>
        <taxon>Poales</taxon>
        <taxon>Poaceae</taxon>
        <taxon>BOP clade</taxon>
        <taxon>Pooideae</taxon>
        <taxon>Triticodae</taxon>
        <taxon>Triticeae</taxon>
        <taxon>Triticinae</taxon>
        <taxon>Aegilops</taxon>
    </lineage>
</organism>
<reference evidence="3" key="1">
    <citation type="journal article" date="2014" name="Science">
        <title>Ancient hybridizations among the ancestral genomes of bread wheat.</title>
        <authorList>
            <consortium name="International Wheat Genome Sequencing Consortium,"/>
            <person name="Marcussen T."/>
            <person name="Sandve S.R."/>
            <person name="Heier L."/>
            <person name="Spannagl M."/>
            <person name="Pfeifer M."/>
            <person name="Jakobsen K.S."/>
            <person name="Wulff B.B."/>
            <person name="Steuernagel B."/>
            <person name="Mayer K.F."/>
            <person name="Olsen O.A."/>
        </authorList>
    </citation>
    <scope>NUCLEOTIDE SEQUENCE [LARGE SCALE GENOMIC DNA]</scope>
    <source>
        <strain evidence="3">cv. AL8/78</strain>
    </source>
</reference>
<name>A0A453BTQ6_AEGTS</name>
<accession>A0A453BTQ6</accession>
<reference evidence="2" key="3">
    <citation type="journal article" date="2017" name="Nature">
        <title>Genome sequence of the progenitor of the wheat D genome Aegilops tauschii.</title>
        <authorList>
            <person name="Luo M.C."/>
            <person name="Gu Y.Q."/>
            <person name="Puiu D."/>
            <person name="Wang H."/>
            <person name="Twardziok S.O."/>
            <person name="Deal K.R."/>
            <person name="Huo N."/>
            <person name="Zhu T."/>
            <person name="Wang L."/>
            <person name="Wang Y."/>
            <person name="McGuire P.E."/>
            <person name="Liu S."/>
            <person name="Long H."/>
            <person name="Ramasamy R.K."/>
            <person name="Rodriguez J.C."/>
            <person name="Van S.L."/>
            <person name="Yuan L."/>
            <person name="Wang Z."/>
            <person name="Xia Z."/>
            <person name="Xiao L."/>
            <person name="Anderson O.D."/>
            <person name="Ouyang S."/>
            <person name="Liang Y."/>
            <person name="Zimin A.V."/>
            <person name="Pertea G."/>
            <person name="Qi P."/>
            <person name="Bennetzen J.L."/>
            <person name="Dai X."/>
            <person name="Dawson M.W."/>
            <person name="Muller H.G."/>
            <person name="Kugler K."/>
            <person name="Rivarola-Duarte L."/>
            <person name="Spannagl M."/>
            <person name="Mayer K.F.X."/>
            <person name="Lu F.H."/>
            <person name="Bevan M.W."/>
            <person name="Leroy P."/>
            <person name="Li P."/>
            <person name="You F.M."/>
            <person name="Sun Q."/>
            <person name="Liu Z."/>
            <person name="Lyons E."/>
            <person name="Wicker T."/>
            <person name="Salzberg S.L."/>
            <person name="Devos K.M."/>
            <person name="Dvorak J."/>
        </authorList>
    </citation>
    <scope>NUCLEOTIDE SEQUENCE [LARGE SCALE GENOMIC DNA]</scope>
    <source>
        <strain evidence="2">cv. AL8/78</strain>
    </source>
</reference>
<keyword evidence="3" id="KW-1185">Reference proteome</keyword>
<feature type="compositionally biased region" description="Low complexity" evidence="1">
    <location>
        <begin position="12"/>
        <end position="30"/>
    </location>
</feature>